<dbReference type="AlphaFoldDB" id="A0A437P726"/>
<sequence length="197" mass="19787">MSEPTTLLQRAGLSLGPARLAEATLIVIDAQAEYAAGGGVPLAGIDAALACLADLLARARAAGAPVVHVVHRGRPGGLFDGERAAILPEAAPLPGEAAVAKTLPNAFTGTHLAAHLTRHGRRDLVLAGFMTHNCVSATARAALDLGYRVTVAADATATRDLPDPLGGAPLTADAIQRAELAALADRTAHVAAAAAVV</sequence>
<keyword evidence="1" id="KW-0378">Hydrolase</keyword>
<dbReference type="Pfam" id="PF00857">
    <property type="entry name" value="Isochorismatase"/>
    <property type="match status" value="1"/>
</dbReference>
<dbReference type="GO" id="GO:0016787">
    <property type="term" value="F:hydrolase activity"/>
    <property type="evidence" value="ECO:0007669"/>
    <property type="project" value="UniProtKB-KW"/>
</dbReference>
<dbReference type="RefSeq" id="WP_127729209.1">
    <property type="nucleotide sequence ID" value="NZ_SACP01000010.1"/>
</dbReference>
<dbReference type="InterPro" id="IPR000868">
    <property type="entry name" value="Isochorismatase-like_dom"/>
</dbReference>
<dbReference type="Proteomes" id="UP000286997">
    <property type="component" value="Unassembled WGS sequence"/>
</dbReference>
<evidence type="ECO:0000256" key="1">
    <source>
        <dbReference type="ARBA" id="ARBA00022801"/>
    </source>
</evidence>
<dbReference type="PANTHER" id="PTHR43540">
    <property type="entry name" value="PEROXYUREIDOACRYLATE/UREIDOACRYLATE AMIDOHYDROLASE-RELATED"/>
    <property type="match status" value="1"/>
</dbReference>
<comment type="caution">
    <text evidence="3">The sequence shown here is derived from an EMBL/GenBank/DDBJ whole genome shotgun (WGS) entry which is preliminary data.</text>
</comment>
<evidence type="ECO:0000313" key="3">
    <source>
        <dbReference type="EMBL" id="RVU18091.1"/>
    </source>
</evidence>
<dbReference type="InterPro" id="IPR036380">
    <property type="entry name" value="Isochorismatase-like_sf"/>
</dbReference>
<accession>A0A437P726</accession>
<feature type="domain" description="Isochorismatase-like" evidence="2">
    <location>
        <begin position="24"/>
        <end position="193"/>
    </location>
</feature>
<dbReference type="SUPFAM" id="SSF52499">
    <property type="entry name" value="Isochorismatase-like hydrolases"/>
    <property type="match status" value="1"/>
</dbReference>
<protein>
    <submittedName>
        <fullName evidence="3">Isochorismatase family protein</fullName>
    </submittedName>
</protein>
<evidence type="ECO:0000259" key="2">
    <source>
        <dbReference type="Pfam" id="PF00857"/>
    </source>
</evidence>
<dbReference type="InterPro" id="IPR050272">
    <property type="entry name" value="Isochorismatase-like_hydrls"/>
</dbReference>
<name>A0A437P726_9HYPH</name>
<gene>
    <name evidence="3" type="ORF">EOE48_11905</name>
</gene>
<dbReference type="Gene3D" id="3.40.50.850">
    <property type="entry name" value="Isochorismatase-like"/>
    <property type="match status" value="1"/>
</dbReference>
<keyword evidence="4" id="KW-1185">Reference proteome</keyword>
<dbReference type="OrthoDB" id="9794942at2"/>
<proteinExistence type="predicted"/>
<dbReference type="PANTHER" id="PTHR43540:SF15">
    <property type="entry name" value="BLR5631 PROTEIN"/>
    <property type="match status" value="1"/>
</dbReference>
<organism evidence="3 4">
    <name type="scientific">Methylobacterium oryzihabitans</name>
    <dbReference type="NCBI Taxonomy" id="2499852"/>
    <lineage>
        <taxon>Bacteria</taxon>
        <taxon>Pseudomonadati</taxon>
        <taxon>Pseudomonadota</taxon>
        <taxon>Alphaproteobacteria</taxon>
        <taxon>Hyphomicrobiales</taxon>
        <taxon>Methylobacteriaceae</taxon>
        <taxon>Methylobacterium</taxon>
    </lineage>
</organism>
<evidence type="ECO:0000313" key="4">
    <source>
        <dbReference type="Proteomes" id="UP000286997"/>
    </source>
</evidence>
<dbReference type="EMBL" id="SACP01000010">
    <property type="protein sequence ID" value="RVU18091.1"/>
    <property type="molecule type" value="Genomic_DNA"/>
</dbReference>
<reference evidence="3 4" key="1">
    <citation type="submission" date="2019-01" db="EMBL/GenBank/DDBJ databases">
        <authorList>
            <person name="Chen W.-M."/>
        </authorList>
    </citation>
    <scope>NUCLEOTIDE SEQUENCE [LARGE SCALE GENOMIC DNA]</scope>
    <source>
        <strain evidence="3 4">TER-1</strain>
    </source>
</reference>